<dbReference type="InterPro" id="IPR036640">
    <property type="entry name" value="ABC1_TM_sf"/>
</dbReference>
<sequence length="599" mass="65759">MANSSSDQHIHLSPADRFWRMLVSDRSDLIVLMTYTVITGLLSLAVPLAAQALVNTIAAGIFLQPLIVLSILVFVGLLFGALLRMLKFCLVERLQQRIFAFFSLDISERIPEIKASALVGEYMPELVNRFFDVITVQKSWAKLLLEVPSAILQVFVGLVLMAFYSPLLLAFDVIIILFIVFSTAVLGYGGLRTSIRESLLKYKVAEWLEDMGRCQTGFKISGVLRFLTEHTDGLVVNYLNARRAHFSVLYRQAVSTYVFQALASTGVLAIGGWLVINRQLTLGQLVAAELIVLTVLSALEKIIRSCDVFYDLLTGLDKVGHITDLPVERRGGIDMPEQEGGMSVACYDVRFSYGGERGEVLSGLNLGIASGEKASLVGASGAGKTTLAWLLCGIYEPSHGTVELGGFDLRDVSLPSFRRRVGLVGDANEVFEGTIEDNITLGRPYVSHQDVRWALDIAQFSKDLVNMPSGLSTMLVSGGRNLSRGQVQRLLIARALAGRPDLLILDEAFTGIDEATKLKIVEAIFAPENSWTIFDISHDAEVVMRSSRVYVLSAGKIVESGTPADLSWRNVAEFSTLFPDLAAQIRSVERRKTDRSAKV</sequence>
<dbReference type="SUPFAM" id="SSF90123">
    <property type="entry name" value="ABC transporter transmembrane region"/>
    <property type="match status" value="1"/>
</dbReference>
<dbReference type="Gene3D" id="1.20.1560.10">
    <property type="entry name" value="ABC transporter type 1, transmembrane domain"/>
    <property type="match status" value="1"/>
</dbReference>
<evidence type="ECO:0000256" key="5">
    <source>
        <dbReference type="ARBA" id="ARBA00022989"/>
    </source>
</evidence>
<accession>A0A8J7PFB3</accession>
<keyword evidence="4 10" id="KW-0067">ATP-binding</keyword>
<dbReference type="SMART" id="SM00382">
    <property type="entry name" value="AAA"/>
    <property type="match status" value="1"/>
</dbReference>
<feature type="domain" description="ABC transmembrane type-1" evidence="9">
    <location>
        <begin position="30"/>
        <end position="311"/>
    </location>
</feature>
<keyword evidence="3" id="KW-0547">Nucleotide-binding</keyword>
<evidence type="ECO:0000259" key="8">
    <source>
        <dbReference type="PROSITE" id="PS50893"/>
    </source>
</evidence>
<dbReference type="InterPro" id="IPR027417">
    <property type="entry name" value="P-loop_NTPase"/>
</dbReference>
<feature type="transmembrane region" description="Helical" evidence="7">
    <location>
        <begin position="62"/>
        <end position="83"/>
    </location>
</feature>
<dbReference type="PROSITE" id="PS50893">
    <property type="entry name" value="ABC_TRANSPORTER_2"/>
    <property type="match status" value="1"/>
</dbReference>
<comment type="subcellular location">
    <subcellularLocation>
        <location evidence="1">Cell membrane</location>
        <topology evidence="1">Multi-pass membrane protein</topology>
    </subcellularLocation>
</comment>
<dbReference type="InterPro" id="IPR003439">
    <property type="entry name" value="ABC_transporter-like_ATP-bd"/>
</dbReference>
<dbReference type="Proteomes" id="UP000664277">
    <property type="component" value="Unassembled WGS sequence"/>
</dbReference>
<evidence type="ECO:0000256" key="3">
    <source>
        <dbReference type="ARBA" id="ARBA00022741"/>
    </source>
</evidence>
<feature type="transmembrane region" description="Helical" evidence="7">
    <location>
        <begin position="170"/>
        <end position="191"/>
    </location>
</feature>
<dbReference type="PROSITE" id="PS50929">
    <property type="entry name" value="ABC_TM1F"/>
    <property type="match status" value="1"/>
</dbReference>
<evidence type="ECO:0000256" key="2">
    <source>
        <dbReference type="ARBA" id="ARBA00022692"/>
    </source>
</evidence>
<name>A0A8J7PFB3_9BACT</name>
<feature type="transmembrane region" description="Helical" evidence="7">
    <location>
        <begin position="29"/>
        <end position="50"/>
    </location>
</feature>
<dbReference type="Pfam" id="PF00005">
    <property type="entry name" value="ABC_tran"/>
    <property type="match status" value="1"/>
</dbReference>
<feature type="transmembrane region" description="Helical" evidence="7">
    <location>
        <begin position="257"/>
        <end position="276"/>
    </location>
</feature>
<gene>
    <name evidence="10" type="ORF">J0M35_18950</name>
</gene>
<proteinExistence type="predicted"/>
<dbReference type="InterPro" id="IPR003593">
    <property type="entry name" value="AAA+_ATPase"/>
</dbReference>
<dbReference type="AlphaFoldDB" id="A0A8J7PFB3"/>
<dbReference type="GO" id="GO:0015421">
    <property type="term" value="F:ABC-type oligopeptide transporter activity"/>
    <property type="evidence" value="ECO:0007669"/>
    <property type="project" value="TreeGrafter"/>
</dbReference>
<dbReference type="EMBL" id="JAFLCK010000039">
    <property type="protein sequence ID" value="MBN8662456.1"/>
    <property type="molecule type" value="Genomic_DNA"/>
</dbReference>
<organism evidence="10 11">
    <name type="scientific">Candidatus Obscuribacter phosphatis</name>
    <dbReference type="NCBI Taxonomy" id="1906157"/>
    <lineage>
        <taxon>Bacteria</taxon>
        <taxon>Bacillati</taxon>
        <taxon>Candidatus Melainabacteria</taxon>
        <taxon>Candidatus Obscuribacterales</taxon>
        <taxon>Candidatus Obscuribacteraceae</taxon>
        <taxon>Candidatus Obscuribacter</taxon>
    </lineage>
</organism>
<reference evidence="10" key="1">
    <citation type="submission" date="2021-02" db="EMBL/GenBank/DDBJ databases">
        <title>Genome-Resolved Metagenomics of a Microbial Community Performing Photosynthetic Biological Nutrient Removal.</title>
        <authorList>
            <person name="Mcdaniel E.A."/>
        </authorList>
    </citation>
    <scope>NUCLEOTIDE SEQUENCE</scope>
    <source>
        <strain evidence="10">UWPOB_OBS1</strain>
    </source>
</reference>
<comment type="caution">
    <text evidence="10">The sequence shown here is derived from an EMBL/GenBank/DDBJ whole genome shotgun (WGS) entry which is preliminary data.</text>
</comment>
<evidence type="ECO:0000259" key="9">
    <source>
        <dbReference type="PROSITE" id="PS50929"/>
    </source>
</evidence>
<evidence type="ECO:0000313" key="11">
    <source>
        <dbReference type="Proteomes" id="UP000664277"/>
    </source>
</evidence>
<dbReference type="GO" id="GO:0016887">
    <property type="term" value="F:ATP hydrolysis activity"/>
    <property type="evidence" value="ECO:0007669"/>
    <property type="project" value="InterPro"/>
</dbReference>
<dbReference type="PANTHER" id="PTHR43394">
    <property type="entry name" value="ATP-DEPENDENT PERMEASE MDL1, MITOCHONDRIAL"/>
    <property type="match status" value="1"/>
</dbReference>
<keyword evidence="5 7" id="KW-1133">Transmembrane helix</keyword>
<dbReference type="SUPFAM" id="SSF52540">
    <property type="entry name" value="P-loop containing nucleoside triphosphate hydrolases"/>
    <property type="match status" value="1"/>
</dbReference>
<keyword evidence="2 7" id="KW-0812">Transmembrane</keyword>
<evidence type="ECO:0000256" key="1">
    <source>
        <dbReference type="ARBA" id="ARBA00004651"/>
    </source>
</evidence>
<evidence type="ECO:0000256" key="6">
    <source>
        <dbReference type="ARBA" id="ARBA00023136"/>
    </source>
</evidence>
<dbReference type="GO" id="GO:0005886">
    <property type="term" value="C:plasma membrane"/>
    <property type="evidence" value="ECO:0007669"/>
    <property type="project" value="UniProtKB-SubCell"/>
</dbReference>
<feature type="domain" description="ABC transporter" evidence="8">
    <location>
        <begin position="344"/>
        <end position="579"/>
    </location>
</feature>
<evidence type="ECO:0000313" key="10">
    <source>
        <dbReference type="EMBL" id="MBN8662456.1"/>
    </source>
</evidence>
<dbReference type="Gene3D" id="3.40.50.300">
    <property type="entry name" value="P-loop containing nucleotide triphosphate hydrolases"/>
    <property type="match status" value="1"/>
</dbReference>
<evidence type="ECO:0000256" key="7">
    <source>
        <dbReference type="SAM" id="Phobius"/>
    </source>
</evidence>
<evidence type="ECO:0000256" key="4">
    <source>
        <dbReference type="ARBA" id="ARBA00022840"/>
    </source>
</evidence>
<protein>
    <submittedName>
        <fullName evidence="10">ATP-binding cassette domain-containing protein</fullName>
    </submittedName>
</protein>
<keyword evidence="6 7" id="KW-0472">Membrane</keyword>
<dbReference type="InterPro" id="IPR039421">
    <property type="entry name" value="Type_1_exporter"/>
</dbReference>
<dbReference type="GO" id="GO:0005524">
    <property type="term" value="F:ATP binding"/>
    <property type="evidence" value="ECO:0007669"/>
    <property type="project" value="UniProtKB-KW"/>
</dbReference>
<dbReference type="InterPro" id="IPR011527">
    <property type="entry name" value="ABC1_TM_dom"/>
</dbReference>
<feature type="transmembrane region" description="Helical" evidence="7">
    <location>
        <begin position="143"/>
        <end position="164"/>
    </location>
</feature>
<dbReference type="PANTHER" id="PTHR43394:SF4">
    <property type="entry name" value="TOXIN SECRETION ABC TRANSPORTER ATP-BINDING PROTEIN"/>
    <property type="match status" value="1"/>
</dbReference>